<evidence type="ECO:0000313" key="1">
    <source>
        <dbReference type="Proteomes" id="UP000887580"/>
    </source>
</evidence>
<name>A0AC35FWI2_9BILA</name>
<accession>A0AC35FWI2</accession>
<evidence type="ECO:0000313" key="2">
    <source>
        <dbReference type="WBParaSite" id="PS1159_v2.g21586.t1"/>
    </source>
</evidence>
<sequence>MKPWLFCILFIYFKLSETAKVYPIRFDAPIGWLLADLAFDGVCTKYEKLTIQKSEHSVFFKIENNFTIISASPLGILKGQKFLLNILAERKPYERILTIHVEIQNETSPEFLLPIYNITIDSNAATNFEILLPARIALKNETSNEIYFGPISYGNDLITFVNVKEYLKGSFAKLFLSRQPNKWETKKVIYIGAFDRKKFQKRVATTKLVINIKRISIPPPKFESDIYLIEVKSVQAHSTFLRVKAKTSRGTPFYRIDPESSKFDIAPIAGDIFSTSTLKNGIYEFFVIASDSLGQESKCKVKLIIGTNSQIKSSRKTRTINKRDRAEDIFMALKEDHKIGILPQQILLFADERIDGAPIVSEYLKVLKNGSIELIKEFNFEKQNEININIPIIGDFNRKFYFCYGNCFSL</sequence>
<dbReference type="Proteomes" id="UP000887580">
    <property type="component" value="Unplaced"/>
</dbReference>
<proteinExistence type="predicted"/>
<organism evidence="1 2">
    <name type="scientific">Panagrolaimus sp. PS1159</name>
    <dbReference type="NCBI Taxonomy" id="55785"/>
    <lineage>
        <taxon>Eukaryota</taxon>
        <taxon>Metazoa</taxon>
        <taxon>Ecdysozoa</taxon>
        <taxon>Nematoda</taxon>
        <taxon>Chromadorea</taxon>
        <taxon>Rhabditida</taxon>
        <taxon>Tylenchina</taxon>
        <taxon>Panagrolaimomorpha</taxon>
        <taxon>Panagrolaimoidea</taxon>
        <taxon>Panagrolaimidae</taxon>
        <taxon>Panagrolaimus</taxon>
    </lineage>
</organism>
<dbReference type="WBParaSite" id="PS1159_v2.g21586.t1">
    <property type="protein sequence ID" value="PS1159_v2.g21586.t1"/>
    <property type="gene ID" value="PS1159_v2.g21586"/>
</dbReference>
<protein>
    <submittedName>
        <fullName evidence="2">Cadherin domain-containing protein</fullName>
    </submittedName>
</protein>
<reference evidence="2" key="1">
    <citation type="submission" date="2022-11" db="UniProtKB">
        <authorList>
            <consortium name="WormBaseParasite"/>
        </authorList>
    </citation>
    <scope>IDENTIFICATION</scope>
</reference>